<dbReference type="EMBL" id="LAZR01008505">
    <property type="protein sequence ID" value="KKM78339.1"/>
    <property type="molecule type" value="Genomic_DNA"/>
</dbReference>
<gene>
    <name evidence="1" type="ORF">LCGC14_1360980</name>
</gene>
<evidence type="ECO:0000313" key="1">
    <source>
        <dbReference type="EMBL" id="KKM78339.1"/>
    </source>
</evidence>
<protein>
    <submittedName>
        <fullName evidence="1">Uncharacterized protein</fullName>
    </submittedName>
</protein>
<dbReference type="AlphaFoldDB" id="A0A0F9K886"/>
<sequence length="52" mass="6062">MKTTHKCKYPECTGKTLKELNGYTLCGYYALECRVFMDYKEVERWSASKGTV</sequence>
<organism evidence="1">
    <name type="scientific">marine sediment metagenome</name>
    <dbReference type="NCBI Taxonomy" id="412755"/>
    <lineage>
        <taxon>unclassified sequences</taxon>
        <taxon>metagenomes</taxon>
        <taxon>ecological metagenomes</taxon>
    </lineage>
</organism>
<name>A0A0F9K886_9ZZZZ</name>
<comment type="caution">
    <text evidence="1">The sequence shown here is derived from an EMBL/GenBank/DDBJ whole genome shotgun (WGS) entry which is preliminary data.</text>
</comment>
<accession>A0A0F9K886</accession>
<reference evidence="1" key="1">
    <citation type="journal article" date="2015" name="Nature">
        <title>Complex archaea that bridge the gap between prokaryotes and eukaryotes.</title>
        <authorList>
            <person name="Spang A."/>
            <person name="Saw J.H."/>
            <person name="Jorgensen S.L."/>
            <person name="Zaremba-Niedzwiedzka K."/>
            <person name="Martijn J."/>
            <person name="Lind A.E."/>
            <person name="van Eijk R."/>
            <person name="Schleper C."/>
            <person name="Guy L."/>
            <person name="Ettema T.J."/>
        </authorList>
    </citation>
    <scope>NUCLEOTIDE SEQUENCE</scope>
</reference>
<proteinExistence type="predicted"/>